<evidence type="ECO:0000313" key="1">
    <source>
        <dbReference type="EMBL" id="CAB0018941.1"/>
    </source>
</evidence>
<accession>A0A6H5HLF2</accession>
<proteinExistence type="predicted"/>
<dbReference type="AlphaFoldDB" id="A0A6H5HLF2"/>
<protein>
    <submittedName>
        <fullName evidence="1">Uncharacterized protein</fullName>
    </submittedName>
</protein>
<sequence length="159" mass="18369">MCSGVDLVKYGYDYCKFFRRKRAMYRTVDEGVHLCATHNLRPPWWIVLTLSSSRAAEDQLELPPALSGCLFTLHHTWYLGLQTGHWPYGYRRQVIIFKCASYCCSIITPLERPSVKYGNKTRTMTGRADGMNYSDDTGFSLGRWGTARSRRVCWGYDTE</sequence>
<keyword evidence="2" id="KW-1185">Reference proteome</keyword>
<organism evidence="1 2">
    <name type="scientific">Nesidiocoris tenuis</name>
    <dbReference type="NCBI Taxonomy" id="355587"/>
    <lineage>
        <taxon>Eukaryota</taxon>
        <taxon>Metazoa</taxon>
        <taxon>Ecdysozoa</taxon>
        <taxon>Arthropoda</taxon>
        <taxon>Hexapoda</taxon>
        <taxon>Insecta</taxon>
        <taxon>Pterygota</taxon>
        <taxon>Neoptera</taxon>
        <taxon>Paraneoptera</taxon>
        <taxon>Hemiptera</taxon>
        <taxon>Heteroptera</taxon>
        <taxon>Panheteroptera</taxon>
        <taxon>Cimicomorpha</taxon>
        <taxon>Miridae</taxon>
        <taxon>Dicyphina</taxon>
        <taxon>Nesidiocoris</taxon>
    </lineage>
</organism>
<name>A0A6H5HLF2_9HEMI</name>
<reference evidence="1 2" key="1">
    <citation type="submission" date="2020-02" db="EMBL/GenBank/DDBJ databases">
        <authorList>
            <person name="Ferguson B K."/>
        </authorList>
    </citation>
    <scope>NUCLEOTIDE SEQUENCE [LARGE SCALE GENOMIC DNA]</scope>
</reference>
<evidence type="ECO:0000313" key="2">
    <source>
        <dbReference type="Proteomes" id="UP000479000"/>
    </source>
</evidence>
<dbReference type="EMBL" id="CADCXU010033565">
    <property type="protein sequence ID" value="CAB0018941.1"/>
    <property type="molecule type" value="Genomic_DNA"/>
</dbReference>
<gene>
    <name evidence="1" type="ORF">NTEN_LOCUS22653</name>
</gene>
<dbReference type="Proteomes" id="UP000479000">
    <property type="component" value="Unassembled WGS sequence"/>
</dbReference>